<comment type="caution">
    <text evidence="1">The sequence shown here is derived from an EMBL/GenBank/DDBJ whole genome shotgun (WGS) entry which is preliminary data.</text>
</comment>
<sequence>MYRTLKTPFRASYTTIGQLFDIRRLSGTIWND</sequence>
<proteinExistence type="predicted"/>
<protein>
    <submittedName>
        <fullName evidence="1">Transposase</fullName>
    </submittedName>
</protein>
<dbReference type="Proteomes" id="UP000326671">
    <property type="component" value="Unassembled WGS sequence"/>
</dbReference>
<reference evidence="1 2" key="1">
    <citation type="submission" date="2019-09" db="EMBL/GenBank/DDBJ databases">
        <title>Whole genome sequences of isolates from the Mars Exploration Rovers.</title>
        <authorList>
            <person name="Seuylemezian A."/>
            <person name="Vaishampayan P."/>
        </authorList>
    </citation>
    <scope>NUCLEOTIDE SEQUENCE [LARGE SCALE GENOMIC DNA]</scope>
    <source>
        <strain evidence="1 2">MER_TA_151</strain>
    </source>
</reference>
<accession>A0A5J5H570</accession>
<evidence type="ECO:0000313" key="1">
    <source>
        <dbReference type="EMBL" id="KAA9015746.1"/>
    </source>
</evidence>
<evidence type="ECO:0000313" key="2">
    <source>
        <dbReference type="Proteomes" id="UP000326671"/>
    </source>
</evidence>
<keyword evidence="2" id="KW-1185">Reference proteome</keyword>
<organism evidence="1 2">
    <name type="scientific">Niallia endozanthoxylica</name>
    <dbReference type="NCBI Taxonomy" id="2036016"/>
    <lineage>
        <taxon>Bacteria</taxon>
        <taxon>Bacillati</taxon>
        <taxon>Bacillota</taxon>
        <taxon>Bacilli</taxon>
        <taxon>Bacillales</taxon>
        <taxon>Bacillaceae</taxon>
        <taxon>Niallia</taxon>
    </lineage>
</organism>
<gene>
    <name evidence="1" type="ORF">F4V44_22705</name>
</gene>
<name>A0A5J5H570_9BACI</name>
<feature type="non-terminal residue" evidence="1">
    <location>
        <position position="32"/>
    </location>
</feature>
<dbReference type="AlphaFoldDB" id="A0A5J5H570"/>
<dbReference type="EMBL" id="VYKL01000040">
    <property type="protein sequence ID" value="KAA9015746.1"/>
    <property type="molecule type" value="Genomic_DNA"/>
</dbReference>